<evidence type="ECO:0000259" key="2">
    <source>
        <dbReference type="PROSITE" id="PS50004"/>
    </source>
</evidence>
<gene>
    <name evidence="3" type="ORF">FDP41_005247</name>
</gene>
<sequence>MEFIRALKKRKANPPDEGLSTEENSSTGSFFYNLFFGSPSKSNKSCHHTPSKKRTQDGYYHSSSDDDDDDDDDENKENQNSNTSTTKKKKKRTTSKYPHLKKQQDEIKKMKDSIQSLGSSSSGVDRDQACLRMTPKQEFHSTCAQPNSTPQSRGKKKSLLGHLLSFTSSANESPRGEATASYSLPTITSPNNNTTTTTTGNHSSIYNVKISEMTKQDLDRMKGIYRSPLYTNTPPKKSDVLSPNLLSPTCYNSLQQQQQLIHDPFISPTHVSLQQLQQKRQSTSFKDHGFYQDGNYSSSSSSSCSSSSCTHTTTTTPRSSMESILSGNHHLHTHHQPQPHEQPQPQQQTLSREQSSSSGFSTHSALSQSSSISSSCNPSTTLPHGSSSTRPLSIHHHDGNSFMRVMQETLVPQYNYVFNFILFRGSNIKNSGNGFKDHSNVYAVVEVGSHKKTSSVVQNSSNPVWNEQFQLMFQSPIDPFSPNVEQSNSRDMTTGRPMVVSIRLYDHDEIFEHEFLGKVEIPLNDLILQCGQDTGKLNGNGQLIMKRSPTIKDVVKLQNVECGHIEIQYRVEHHVKKSQNVATVVKYNFF</sequence>
<feature type="compositionally biased region" description="Acidic residues" evidence="1">
    <location>
        <begin position="65"/>
        <end position="75"/>
    </location>
</feature>
<feature type="compositionally biased region" description="Basic and acidic residues" evidence="1">
    <location>
        <begin position="124"/>
        <end position="139"/>
    </location>
</feature>
<keyword evidence="4" id="KW-1185">Reference proteome</keyword>
<feature type="region of interest" description="Disordered" evidence="1">
    <location>
        <begin position="41"/>
        <end position="200"/>
    </location>
</feature>
<dbReference type="VEuPathDB" id="AmoebaDB:NfTy_052720"/>
<dbReference type="GeneID" id="68112465"/>
<dbReference type="RefSeq" id="XP_044560633.1">
    <property type="nucleotide sequence ID" value="XM_044708751.1"/>
</dbReference>
<dbReference type="OMA" id="HDEIFEH"/>
<dbReference type="Pfam" id="PF00168">
    <property type="entry name" value="C2"/>
    <property type="match status" value="1"/>
</dbReference>
<dbReference type="Proteomes" id="UP000444721">
    <property type="component" value="Unassembled WGS sequence"/>
</dbReference>
<name>A0A6A5BPR8_NAEFO</name>
<feature type="region of interest" description="Disordered" evidence="1">
    <location>
        <begin position="1"/>
        <end position="27"/>
    </location>
</feature>
<feature type="compositionally biased region" description="Polar residues" evidence="1">
    <location>
        <begin position="140"/>
        <end position="152"/>
    </location>
</feature>
<dbReference type="AlphaFoldDB" id="A0A6A5BPR8"/>
<organism evidence="3 4">
    <name type="scientific">Naegleria fowleri</name>
    <name type="common">Brain eating amoeba</name>
    <dbReference type="NCBI Taxonomy" id="5763"/>
    <lineage>
        <taxon>Eukaryota</taxon>
        <taxon>Discoba</taxon>
        <taxon>Heterolobosea</taxon>
        <taxon>Tetramitia</taxon>
        <taxon>Eutetramitia</taxon>
        <taxon>Vahlkampfiidae</taxon>
        <taxon>Naegleria</taxon>
    </lineage>
</organism>
<protein>
    <recommendedName>
        <fullName evidence="2">C2 domain-containing protein</fullName>
    </recommendedName>
</protein>
<dbReference type="VEuPathDB" id="AmoebaDB:FDP41_005247"/>
<dbReference type="OrthoDB" id="73919at2759"/>
<dbReference type="PROSITE" id="PS50004">
    <property type="entry name" value="C2"/>
    <property type="match status" value="1"/>
</dbReference>
<feature type="compositionally biased region" description="Low complexity" evidence="1">
    <location>
        <begin position="339"/>
        <end position="350"/>
    </location>
</feature>
<comment type="caution">
    <text evidence="3">The sequence shown here is derived from an EMBL/GenBank/DDBJ whole genome shotgun (WGS) entry which is preliminary data.</text>
</comment>
<feature type="region of interest" description="Disordered" evidence="1">
    <location>
        <begin position="296"/>
        <end position="395"/>
    </location>
</feature>
<dbReference type="SMART" id="SM00239">
    <property type="entry name" value="C2"/>
    <property type="match status" value="1"/>
</dbReference>
<feature type="compositionally biased region" description="Basic residues" evidence="1">
    <location>
        <begin position="44"/>
        <end position="53"/>
    </location>
</feature>
<feature type="compositionally biased region" description="Low complexity" evidence="1">
    <location>
        <begin position="360"/>
        <end position="379"/>
    </location>
</feature>
<dbReference type="SUPFAM" id="SSF49562">
    <property type="entry name" value="C2 domain (Calcium/lipid-binding domain, CaLB)"/>
    <property type="match status" value="1"/>
</dbReference>
<dbReference type="EMBL" id="VFQX01000043">
    <property type="protein sequence ID" value="KAF0975920.1"/>
    <property type="molecule type" value="Genomic_DNA"/>
</dbReference>
<dbReference type="Gene3D" id="2.60.40.150">
    <property type="entry name" value="C2 domain"/>
    <property type="match status" value="1"/>
</dbReference>
<feature type="compositionally biased region" description="Low complexity" evidence="1">
    <location>
        <begin position="297"/>
        <end position="320"/>
    </location>
</feature>
<dbReference type="VEuPathDB" id="AmoebaDB:NF0101320"/>
<evidence type="ECO:0000313" key="3">
    <source>
        <dbReference type="EMBL" id="KAF0975920.1"/>
    </source>
</evidence>
<evidence type="ECO:0000313" key="4">
    <source>
        <dbReference type="Proteomes" id="UP000444721"/>
    </source>
</evidence>
<feature type="compositionally biased region" description="Low complexity" evidence="1">
    <location>
        <begin position="186"/>
        <end position="200"/>
    </location>
</feature>
<reference evidence="3 4" key="1">
    <citation type="journal article" date="2019" name="Sci. Rep.">
        <title>Nanopore sequencing improves the draft genome of the human pathogenic amoeba Naegleria fowleri.</title>
        <authorList>
            <person name="Liechti N."/>
            <person name="Schurch N."/>
            <person name="Bruggmann R."/>
            <person name="Wittwer M."/>
        </authorList>
    </citation>
    <scope>NUCLEOTIDE SEQUENCE [LARGE SCALE GENOMIC DNA]</scope>
    <source>
        <strain evidence="3 4">ATCC 30894</strain>
    </source>
</reference>
<proteinExistence type="predicted"/>
<feature type="compositionally biased region" description="Basic residues" evidence="1">
    <location>
        <begin position="1"/>
        <end position="12"/>
    </location>
</feature>
<accession>A0A6A5BPR8</accession>
<feature type="compositionally biased region" description="Polar residues" evidence="1">
    <location>
        <begin position="380"/>
        <end position="391"/>
    </location>
</feature>
<dbReference type="InterPro" id="IPR035892">
    <property type="entry name" value="C2_domain_sf"/>
</dbReference>
<feature type="compositionally biased region" description="Low complexity" evidence="1">
    <location>
        <begin position="113"/>
        <end position="122"/>
    </location>
</feature>
<dbReference type="CDD" id="cd00030">
    <property type="entry name" value="C2"/>
    <property type="match status" value="1"/>
</dbReference>
<feature type="compositionally biased region" description="Basic and acidic residues" evidence="1">
    <location>
        <begin position="102"/>
        <end position="112"/>
    </location>
</feature>
<feature type="domain" description="C2" evidence="2">
    <location>
        <begin position="397"/>
        <end position="537"/>
    </location>
</feature>
<dbReference type="InterPro" id="IPR000008">
    <property type="entry name" value="C2_dom"/>
</dbReference>
<feature type="compositionally biased region" description="Basic residues" evidence="1">
    <location>
        <begin position="86"/>
        <end position="101"/>
    </location>
</feature>
<evidence type="ECO:0000256" key="1">
    <source>
        <dbReference type="SAM" id="MobiDB-lite"/>
    </source>
</evidence>